<dbReference type="Pfam" id="PF00172">
    <property type="entry name" value="Zn_clus"/>
    <property type="match status" value="1"/>
</dbReference>
<dbReference type="OrthoDB" id="5296287at2759"/>
<dbReference type="PANTHER" id="PTHR47654:SF3">
    <property type="entry name" value="ZN(II)2CYS6 TRANSCRIPTION FACTOR (EUROFUNG)"/>
    <property type="match status" value="1"/>
</dbReference>
<proteinExistence type="predicted"/>
<dbReference type="SUPFAM" id="SSF57701">
    <property type="entry name" value="Zn2/Cys6 DNA-binding domain"/>
    <property type="match status" value="1"/>
</dbReference>
<dbReference type="Pfam" id="PF04082">
    <property type="entry name" value="Fungal_trans"/>
    <property type="match status" value="1"/>
</dbReference>
<feature type="compositionally biased region" description="Polar residues" evidence="6">
    <location>
        <begin position="16"/>
        <end position="47"/>
    </location>
</feature>
<dbReference type="SMART" id="SM00066">
    <property type="entry name" value="GAL4"/>
    <property type="match status" value="1"/>
</dbReference>
<dbReference type="AlphaFoldDB" id="A0A0U5H2B0"/>
<dbReference type="GO" id="GO:0003677">
    <property type="term" value="F:DNA binding"/>
    <property type="evidence" value="ECO:0007669"/>
    <property type="project" value="UniProtKB-KW"/>
</dbReference>
<dbReference type="PROSITE" id="PS50048">
    <property type="entry name" value="ZN2_CY6_FUNGAL_2"/>
    <property type="match status" value="1"/>
</dbReference>
<dbReference type="Gene3D" id="4.10.240.10">
    <property type="entry name" value="Zn(2)-C6 fungal-type DNA-binding domain"/>
    <property type="match status" value="1"/>
</dbReference>
<evidence type="ECO:0000256" key="6">
    <source>
        <dbReference type="SAM" id="MobiDB-lite"/>
    </source>
</evidence>
<evidence type="ECO:0000256" key="4">
    <source>
        <dbReference type="ARBA" id="ARBA00023163"/>
    </source>
</evidence>
<feature type="compositionally biased region" description="Low complexity" evidence="6">
    <location>
        <begin position="180"/>
        <end position="192"/>
    </location>
</feature>
<evidence type="ECO:0000259" key="7">
    <source>
        <dbReference type="PROSITE" id="PS50048"/>
    </source>
</evidence>
<keyword evidence="5" id="KW-0539">Nucleus</keyword>
<dbReference type="CDD" id="cd00067">
    <property type="entry name" value="GAL4"/>
    <property type="match status" value="1"/>
</dbReference>
<feature type="region of interest" description="Disordered" evidence="6">
    <location>
        <begin position="1"/>
        <end position="69"/>
    </location>
</feature>
<feature type="compositionally biased region" description="Polar residues" evidence="6">
    <location>
        <begin position="56"/>
        <end position="69"/>
    </location>
</feature>
<evidence type="ECO:0000256" key="2">
    <source>
        <dbReference type="ARBA" id="ARBA00023015"/>
    </source>
</evidence>
<dbReference type="Proteomes" id="UP000054771">
    <property type="component" value="Unassembled WGS sequence"/>
</dbReference>
<dbReference type="SMART" id="SM00906">
    <property type="entry name" value="Fungal_trans"/>
    <property type="match status" value="1"/>
</dbReference>
<keyword evidence="1" id="KW-0479">Metal-binding</keyword>
<dbReference type="GO" id="GO:0006351">
    <property type="term" value="P:DNA-templated transcription"/>
    <property type="evidence" value="ECO:0007669"/>
    <property type="project" value="InterPro"/>
</dbReference>
<gene>
    <name evidence="8" type="ORF">ASPCAL11094</name>
</gene>
<dbReference type="CDD" id="cd12148">
    <property type="entry name" value="fungal_TF_MHR"/>
    <property type="match status" value="1"/>
</dbReference>
<dbReference type="GO" id="GO:0008270">
    <property type="term" value="F:zinc ion binding"/>
    <property type="evidence" value="ECO:0007669"/>
    <property type="project" value="InterPro"/>
</dbReference>
<reference evidence="9" key="1">
    <citation type="journal article" date="2016" name="Genome Announc.">
        <title>Draft genome sequences of fungus Aspergillus calidoustus.</title>
        <authorList>
            <person name="Horn F."/>
            <person name="Linde J."/>
            <person name="Mattern D.J."/>
            <person name="Walther G."/>
            <person name="Guthke R."/>
            <person name="Scherlach K."/>
            <person name="Martin K."/>
            <person name="Brakhage A.A."/>
            <person name="Petzke L."/>
            <person name="Valiante V."/>
        </authorList>
    </citation>
    <scope>NUCLEOTIDE SEQUENCE [LARGE SCALE GENOMIC DNA]</scope>
    <source>
        <strain evidence="9">SF006504</strain>
    </source>
</reference>
<dbReference type="InterPro" id="IPR036864">
    <property type="entry name" value="Zn2-C6_fun-type_DNA-bd_sf"/>
</dbReference>
<dbReference type="PROSITE" id="PS00463">
    <property type="entry name" value="ZN2_CY6_FUNGAL_1"/>
    <property type="match status" value="1"/>
</dbReference>
<keyword evidence="4" id="KW-0804">Transcription</keyword>
<dbReference type="OMA" id="HAVNYHL"/>
<keyword evidence="3" id="KW-0238">DNA-binding</keyword>
<dbReference type="GO" id="GO:0000981">
    <property type="term" value="F:DNA-binding transcription factor activity, RNA polymerase II-specific"/>
    <property type="evidence" value="ECO:0007669"/>
    <property type="project" value="InterPro"/>
</dbReference>
<dbReference type="InterPro" id="IPR007219">
    <property type="entry name" value="XnlR_reg_dom"/>
</dbReference>
<evidence type="ECO:0000313" key="8">
    <source>
        <dbReference type="EMBL" id="CEL07940.1"/>
    </source>
</evidence>
<accession>A0A0U5H2B0</accession>
<dbReference type="EMBL" id="CDMC01000010">
    <property type="protein sequence ID" value="CEL07940.1"/>
    <property type="molecule type" value="Genomic_DNA"/>
</dbReference>
<dbReference type="PANTHER" id="PTHR47654">
    <property type="entry name" value="ZN(II)2CYS6 TRANSCRIPTION FACTOR (EUROFUNG)-RELATED"/>
    <property type="match status" value="1"/>
</dbReference>
<keyword evidence="9" id="KW-1185">Reference proteome</keyword>
<evidence type="ECO:0000256" key="3">
    <source>
        <dbReference type="ARBA" id="ARBA00023125"/>
    </source>
</evidence>
<feature type="domain" description="Zn(2)-C6 fungal-type" evidence="7">
    <location>
        <begin position="93"/>
        <end position="123"/>
    </location>
</feature>
<evidence type="ECO:0000256" key="5">
    <source>
        <dbReference type="ARBA" id="ARBA00023242"/>
    </source>
</evidence>
<protein>
    <recommendedName>
        <fullName evidence="7">Zn(2)-C6 fungal-type domain-containing protein</fullName>
    </recommendedName>
</protein>
<keyword evidence="2" id="KW-0805">Transcription regulation</keyword>
<dbReference type="InterPro" id="IPR001138">
    <property type="entry name" value="Zn2Cys6_DnaBD"/>
</dbReference>
<evidence type="ECO:0000313" key="9">
    <source>
        <dbReference type="Proteomes" id="UP000054771"/>
    </source>
</evidence>
<feature type="region of interest" description="Disordered" evidence="6">
    <location>
        <begin position="791"/>
        <end position="832"/>
    </location>
</feature>
<dbReference type="InterPro" id="IPR053230">
    <property type="entry name" value="Trans_reg_galc"/>
</dbReference>
<name>A0A0U5H2B0_ASPCI</name>
<feature type="region of interest" description="Disordered" evidence="6">
    <location>
        <begin position="172"/>
        <end position="209"/>
    </location>
</feature>
<evidence type="ECO:0000256" key="1">
    <source>
        <dbReference type="ARBA" id="ARBA00022723"/>
    </source>
</evidence>
<sequence length="909" mass="102387">MEMPLGHPQAGGSDGQGNNSFLQPQPENQHNTIPVSNPPVQHGSTLQIPRGPPPSSRNATITGRKPMSSNHKVAIPRQRTGTAPRYSRRVPLACETCRLRKTKCSGDTPICRQCAELRVGCRYPVSWRERTKGELAKLSAKSEDYESLLRELSYLVDGRTSERIKNILDKYSDSGDGMFSDQQSANSAAASAADEEPENELESLPSSIGSLDAIDRVDEDLNRSPSSRATGYMGKNSEVTWLQRLRREAEHRARKLSGASEHRPDHEFSIHSVNYHLDDVDISPPGPVHLYWMPPRNVADKLFEDYLDTIHPVFPILGRTLFSAQYRNFFDNSARPGDKWLAILNLIFAIASYHAHLMHAPWRGDERDHLVYLARARALSMNSDTLFTHPDLQQVQVEALMAFYLLSTDQINRSWRIASLALRSGISLGLNLRNTSELTPDVSKEARYRVWWCLYTFEHLLGIMTGRMTGISDGICTTPMPLPVGEERFQDPEVVQLLGNLELRQERVESALASSFVRQMPLNPQDDAPDLHGLAKIPGSTQLKGLPHNCSLFFLYYVDLAVITQEIVNRVYSLDCIMTPWAQIENRIGELRARVERWHSNLPDIYDWRNRDEQSPDLLRARLCLAFGFHSARITLGRPCLCRRDVRRSSMPFQKKTFSHELALTVLESAQQLIGLLPDVPDASRIYQLCPWWCVLHYLMQATTVLLLELSFGSVHMPDEEKTFLEAAKKAIRWIHAMSKYSLASRRAWELCDGNLRRLATGLNLDVSDIPAVDYQLDLDDSTRRPHFLQVNPNFIPPTSAATNPPPPSTTPIVHFSPSGGAESQQEQQPPSQDFTALQHLQSPSMHLPVSTGAASLEPPQTGSPFFFPLDTSTGPSSDMYFPYDPITGEFIRSFFPASNDEEPWNGEY</sequence>
<feature type="compositionally biased region" description="Low complexity" evidence="6">
    <location>
        <begin position="823"/>
        <end position="832"/>
    </location>
</feature>
<organism evidence="8 9">
    <name type="scientific">Aspergillus calidoustus</name>
    <dbReference type="NCBI Taxonomy" id="454130"/>
    <lineage>
        <taxon>Eukaryota</taxon>
        <taxon>Fungi</taxon>
        <taxon>Dikarya</taxon>
        <taxon>Ascomycota</taxon>
        <taxon>Pezizomycotina</taxon>
        <taxon>Eurotiomycetes</taxon>
        <taxon>Eurotiomycetidae</taxon>
        <taxon>Eurotiales</taxon>
        <taxon>Aspergillaceae</taxon>
        <taxon>Aspergillus</taxon>
        <taxon>Aspergillus subgen. Nidulantes</taxon>
    </lineage>
</organism>